<evidence type="ECO:0000313" key="4">
    <source>
        <dbReference type="EMBL" id="BBZ77078.1"/>
    </source>
</evidence>
<dbReference type="InterPro" id="IPR002347">
    <property type="entry name" value="SDR_fam"/>
</dbReference>
<dbReference type="InterPro" id="IPR057326">
    <property type="entry name" value="KR_dom"/>
</dbReference>
<comment type="similarity">
    <text evidence="1">Belongs to the short-chain dehydrogenases/reductases (SDR) family.</text>
</comment>
<dbReference type="Gene3D" id="3.40.50.720">
    <property type="entry name" value="NAD(P)-binding Rossmann-like Domain"/>
    <property type="match status" value="1"/>
</dbReference>
<evidence type="ECO:0000256" key="2">
    <source>
        <dbReference type="ARBA" id="ARBA00023002"/>
    </source>
</evidence>
<keyword evidence="5" id="KW-1185">Reference proteome</keyword>
<gene>
    <name evidence="4" type="ORF">MANY_24150</name>
</gene>
<dbReference type="Pfam" id="PF13561">
    <property type="entry name" value="adh_short_C2"/>
    <property type="match status" value="1"/>
</dbReference>
<dbReference type="InterPro" id="IPR020904">
    <property type="entry name" value="Sc_DH/Rdtase_CS"/>
</dbReference>
<dbReference type="KEGG" id="many:MANY_24150"/>
<proteinExistence type="inferred from homology"/>
<protein>
    <submittedName>
        <fullName evidence="4">Short-chain dehydrogenase</fullName>
    </submittedName>
</protein>
<dbReference type="EMBL" id="AP022620">
    <property type="protein sequence ID" value="BBZ77078.1"/>
    <property type="molecule type" value="Genomic_DNA"/>
</dbReference>
<keyword evidence="2" id="KW-0560">Oxidoreductase</keyword>
<dbReference type="PRINTS" id="PR00080">
    <property type="entry name" value="SDRFAMILY"/>
</dbReference>
<sequence>MTAGEGKYRGKRVVITGGTSGIGLATATLLVDGGARVVVTGRTPSSLESARAKLGDGAMVVDSDAVSGIDSLVDRVAAELGGVDLLVLNAGATDTATVADTEEASYDRLFALNAKAPFFTVQKFLPLLPVGSAVVLTTSVSNTKGIATTSVYSATKAALRSMTRTFARELLERGIRVNAVSPGPIDTGILERTMPVEAARAFLEQIKADNPMGRFGEPEEVAKAILFLGFDATYTTGTELLVDGGASDL</sequence>
<dbReference type="PANTHER" id="PTHR43477:SF1">
    <property type="entry name" value="DIHYDROANTICAPSIN 7-DEHYDROGENASE"/>
    <property type="match status" value="1"/>
</dbReference>
<evidence type="ECO:0000313" key="5">
    <source>
        <dbReference type="Proteomes" id="UP000467249"/>
    </source>
</evidence>
<dbReference type="PRINTS" id="PR00081">
    <property type="entry name" value="GDHRDH"/>
</dbReference>
<dbReference type="SMART" id="SM00822">
    <property type="entry name" value="PKS_KR"/>
    <property type="match status" value="1"/>
</dbReference>
<dbReference type="AlphaFoldDB" id="A0A6N4W961"/>
<dbReference type="FunFam" id="3.40.50.720:FF:000084">
    <property type="entry name" value="Short-chain dehydrogenase reductase"/>
    <property type="match status" value="1"/>
</dbReference>
<dbReference type="InterPro" id="IPR051122">
    <property type="entry name" value="SDR_DHRS6-like"/>
</dbReference>
<evidence type="ECO:0000259" key="3">
    <source>
        <dbReference type="SMART" id="SM00822"/>
    </source>
</evidence>
<dbReference type="RefSeq" id="WP_163804448.1">
    <property type="nucleotide sequence ID" value="NZ_AP022620.1"/>
</dbReference>
<dbReference type="CDD" id="cd05233">
    <property type="entry name" value="SDR_c"/>
    <property type="match status" value="1"/>
</dbReference>
<dbReference type="SUPFAM" id="SSF51735">
    <property type="entry name" value="NAD(P)-binding Rossmann-fold domains"/>
    <property type="match status" value="1"/>
</dbReference>
<evidence type="ECO:0000256" key="1">
    <source>
        <dbReference type="ARBA" id="ARBA00006484"/>
    </source>
</evidence>
<dbReference type="GO" id="GO:0016491">
    <property type="term" value="F:oxidoreductase activity"/>
    <property type="evidence" value="ECO:0007669"/>
    <property type="project" value="UniProtKB-KW"/>
</dbReference>
<dbReference type="PANTHER" id="PTHR43477">
    <property type="entry name" value="DIHYDROANTICAPSIN 7-DEHYDROGENASE"/>
    <property type="match status" value="1"/>
</dbReference>
<reference evidence="4 5" key="1">
    <citation type="journal article" date="2019" name="Emerg. Microbes Infect.">
        <title>Comprehensive subspecies identification of 175 nontuberculous mycobacteria species based on 7547 genomic profiles.</title>
        <authorList>
            <person name="Matsumoto Y."/>
            <person name="Kinjo T."/>
            <person name="Motooka D."/>
            <person name="Nabeya D."/>
            <person name="Jung N."/>
            <person name="Uechi K."/>
            <person name="Horii T."/>
            <person name="Iida T."/>
            <person name="Fujita J."/>
            <person name="Nakamura S."/>
        </authorList>
    </citation>
    <scope>NUCLEOTIDE SEQUENCE [LARGE SCALE GENOMIC DNA]</scope>
    <source>
        <strain evidence="4 5">JCM 30275</strain>
    </source>
</reference>
<name>A0A6N4W961_9MYCO</name>
<organism evidence="4 5">
    <name type="scientific">Mycolicibacterium anyangense</name>
    <dbReference type="NCBI Taxonomy" id="1431246"/>
    <lineage>
        <taxon>Bacteria</taxon>
        <taxon>Bacillati</taxon>
        <taxon>Actinomycetota</taxon>
        <taxon>Actinomycetes</taxon>
        <taxon>Mycobacteriales</taxon>
        <taxon>Mycobacteriaceae</taxon>
        <taxon>Mycolicibacterium</taxon>
    </lineage>
</organism>
<accession>A0A6N4W961</accession>
<feature type="domain" description="Ketoreductase" evidence="3">
    <location>
        <begin position="11"/>
        <end position="183"/>
    </location>
</feature>
<dbReference type="InterPro" id="IPR036291">
    <property type="entry name" value="NAD(P)-bd_dom_sf"/>
</dbReference>
<dbReference type="PROSITE" id="PS00061">
    <property type="entry name" value="ADH_SHORT"/>
    <property type="match status" value="1"/>
</dbReference>
<dbReference type="Proteomes" id="UP000467249">
    <property type="component" value="Chromosome"/>
</dbReference>